<accession>A0A6G0XPY0</accession>
<sequence length="122" mass="14114">MKNIHRNKTTQTIGNQFLELNFEPSGEFENLTHLNHTDLQYLLSKVSPIISKKDTHWRLAIPAKLRLAITLRYLATGDSFKSLHFLFKVLCEIISKIVPPVCTALVEVLKNQVKVKKQIFWL</sequence>
<gene>
    <name evidence="1" type="ORF">FWK35_00023821</name>
</gene>
<reference evidence="1 2" key="1">
    <citation type="submission" date="2019-08" db="EMBL/GenBank/DDBJ databases">
        <title>Whole genome of Aphis craccivora.</title>
        <authorList>
            <person name="Voronova N.V."/>
            <person name="Shulinski R.S."/>
            <person name="Bandarenka Y.V."/>
            <person name="Zhorov D.G."/>
            <person name="Warner D."/>
        </authorList>
    </citation>
    <scope>NUCLEOTIDE SEQUENCE [LARGE SCALE GENOMIC DNA]</scope>
    <source>
        <strain evidence="1">180601</strain>
        <tissue evidence="1">Whole Body</tissue>
    </source>
</reference>
<keyword evidence="2" id="KW-1185">Reference proteome</keyword>
<dbReference type="Proteomes" id="UP000478052">
    <property type="component" value="Unassembled WGS sequence"/>
</dbReference>
<organism evidence="1 2">
    <name type="scientific">Aphis craccivora</name>
    <name type="common">Cowpea aphid</name>
    <dbReference type="NCBI Taxonomy" id="307492"/>
    <lineage>
        <taxon>Eukaryota</taxon>
        <taxon>Metazoa</taxon>
        <taxon>Ecdysozoa</taxon>
        <taxon>Arthropoda</taxon>
        <taxon>Hexapoda</taxon>
        <taxon>Insecta</taxon>
        <taxon>Pterygota</taxon>
        <taxon>Neoptera</taxon>
        <taxon>Paraneoptera</taxon>
        <taxon>Hemiptera</taxon>
        <taxon>Sternorrhyncha</taxon>
        <taxon>Aphidomorpha</taxon>
        <taxon>Aphidoidea</taxon>
        <taxon>Aphididae</taxon>
        <taxon>Aphidini</taxon>
        <taxon>Aphis</taxon>
        <taxon>Aphis</taxon>
    </lineage>
</organism>
<comment type="caution">
    <text evidence="1">The sequence shown here is derived from an EMBL/GenBank/DDBJ whole genome shotgun (WGS) entry which is preliminary data.</text>
</comment>
<dbReference type="OrthoDB" id="6618525at2759"/>
<dbReference type="EMBL" id="VUJU01007656">
    <property type="protein sequence ID" value="KAF0742397.1"/>
    <property type="molecule type" value="Genomic_DNA"/>
</dbReference>
<name>A0A6G0XPY0_APHCR</name>
<evidence type="ECO:0000313" key="2">
    <source>
        <dbReference type="Proteomes" id="UP000478052"/>
    </source>
</evidence>
<dbReference type="AlphaFoldDB" id="A0A6G0XPY0"/>
<proteinExistence type="predicted"/>
<protein>
    <submittedName>
        <fullName evidence="1">Protein ANTAGONIST OF LIKE HETEROCHROMATIN PROTEIN 1-like</fullName>
    </submittedName>
</protein>
<evidence type="ECO:0000313" key="1">
    <source>
        <dbReference type="EMBL" id="KAF0742397.1"/>
    </source>
</evidence>